<dbReference type="PRINTS" id="PR00046">
    <property type="entry name" value="SIGMA70FCT"/>
</dbReference>
<dbReference type="AlphaFoldDB" id="C0GE61"/>
<keyword evidence="3" id="KW-0238">DNA-binding</keyword>
<dbReference type="GO" id="GO:0006352">
    <property type="term" value="P:DNA-templated transcription initiation"/>
    <property type="evidence" value="ECO:0007669"/>
    <property type="project" value="InterPro"/>
</dbReference>
<reference evidence="7 8" key="1">
    <citation type="submission" date="2009-02" db="EMBL/GenBank/DDBJ databases">
        <title>Sequencing of the draft genome and assembly of Dethiobacter alkaliphilus AHT 1.</title>
        <authorList>
            <consortium name="US DOE Joint Genome Institute (JGI-PGF)"/>
            <person name="Lucas S."/>
            <person name="Copeland A."/>
            <person name="Lapidus A."/>
            <person name="Glavina del Rio T."/>
            <person name="Dalin E."/>
            <person name="Tice H."/>
            <person name="Bruce D."/>
            <person name="Goodwin L."/>
            <person name="Pitluck S."/>
            <person name="Larimer F."/>
            <person name="Land M.L."/>
            <person name="Hauser L."/>
            <person name="Muyzer G."/>
        </authorList>
    </citation>
    <scope>NUCLEOTIDE SEQUENCE [LARGE SCALE GENOMIC DNA]</scope>
    <source>
        <strain evidence="7 8">AHT 1</strain>
    </source>
</reference>
<keyword evidence="2" id="KW-0731">Sigma factor</keyword>
<dbReference type="RefSeq" id="WP_008515039.1">
    <property type="nucleotide sequence ID" value="NZ_ACJM01000003.1"/>
</dbReference>
<evidence type="ECO:0000259" key="6">
    <source>
        <dbReference type="Pfam" id="PF04545"/>
    </source>
</evidence>
<evidence type="ECO:0000313" key="8">
    <source>
        <dbReference type="Proteomes" id="UP000006443"/>
    </source>
</evidence>
<dbReference type="SUPFAM" id="SSF88946">
    <property type="entry name" value="Sigma2 domain of RNA polymerase sigma factors"/>
    <property type="match status" value="1"/>
</dbReference>
<dbReference type="InterPro" id="IPR014284">
    <property type="entry name" value="RNA_pol_sigma-70_dom"/>
</dbReference>
<protein>
    <submittedName>
        <fullName evidence="7">RNA polymerase, sigma 28 subunit, FliA/WhiG subfamily</fullName>
    </submittedName>
</protein>
<gene>
    <name evidence="7" type="ORF">DealDRAFT_0770</name>
</gene>
<dbReference type="InterPro" id="IPR000943">
    <property type="entry name" value="RNA_pol_sigma70"/>
</dbReference>
<evidence type="ECO:0000256" key="1">
    <source>
        <dbReference type="ARBA" id="ARBA00023015"/>
    </source>
</evidence>
<evidence type="ECO:0000256" key="2">
    <source>
        <dbReference type="ARBA" id="ARBA00023082"/>
    </source>
</evidence>
<evidence type="ECO:0000313" key="7">
    <source>
        <dbReference type="EMBL" id="EEG78355.1"/>
    </source>
</evidence>
<proteinExistence type="predicted"/>
<keyword evidence="8" id="KW-1185">Reference proteome</keyword>
<keyword evidence="1" id="KW-0805">Transcription regulation</keyword>
<dbReference type="PANTHER" id="PTHR30385">
    <property type="entry name" value="SIGMA FACTOR F FLAGELLAR"/>
    <property type="match status" value="1"/>
</dbReference>
<dbReference type="InterPro" id="IPR013324">
    <property type="entry name" value="RNA_pol_sigma_r3/r4-like"/>
</dbReference>
<dbReference type="InterPro" id="IPR007627">
    <property type="entry name" value="RNA_pol_sigma70_r2"/>
</dbReference>
<dbReference type="eggNOG" id="COG1191">
    <property type="taxonomic scope" value="Bacteria"/>
</dbReference>
<dbReference type="GO" id="GO:0003677">
    <property type="term" value="F:DNA binding"/>
    <property type="evidence" value="ECO:0007669"/>
    <property type="project" value="UniProtKB-KW"/>
</dbReference>
<dbReference type="CDD" id="cd06171">
    <property type="entry name" value="Sigma70_r4"/>
    <property type="match status" value="1"/>
</dbReference>
<dbReference type="Gene3D" id="1.20.120.1810">
    <property type="match status" value="1"/>
</dbReference>
<dbReference type="OrthoDB" id="2111981at2"/>
<dbReference type="GO" id="GO:0016987">
    <property type="term" value="F:sigma factor activity"/>
    <property type="evidence" value="ECO:0007669"/>
    <property type="project" value="UniProtKB-KW"/>
</dbReference>
<dbReference type="InterPro" id="IPR013325">
    <property type="entry name" value="RNA_pol_sigma_r2"/>
</dbReference>
<dbReference type="NCBIfam" id="TIGR02937">
    <property type="entry name" value="sigma70-ECF"/>
    <property type="match status" value="1"/>
</dbReference>
<feature type="domain" description="RNA polymerase sigma-70 region 2" evidence="5">
    <location>
        <begin position="27"/>
        <end position="92"/>
    </location>
</feature>
<organism evidence="7 8">
    <name type="scientific">Dethiobacter alkaliphilus AHT 1</name>
    <dbReference type="NCBI Taxonomy" id="555088"/>
    <lineage>
        <taxon>Bacteria</taxon>
        <taxon>Bacillati</taxon>
        <taxon>Bacillota</taxon>
        <taxon>Dethiobacteria</taxon>
        <taxon>Dethiobacterales</taxon>
        <taxon>Dethiobacteraceae</taxon>
        <taxon>Dethiobacter</taxon>
    </lineage>
</organism>
<dbReference type="SUPFAM" id="SSF88659">
    <property type="entry name" value="Sigma3 and sigma4 domains of RNA polymerase sigma factors"/>
    <property type="match status" value="2"/>
</dbReference>
<keyword evidence="4" id="KW-0804">Transcription</keyword>
<evidence type="ECO:0000256" key="4">
    <source>
        <dbReference type="ARBA" id="ARBA00023163"/>
    </source>
</evidence>
<feature type="domain" description="RNA polymerase sigma-70 region 4" evidence="6">
    <location>
        <begin position="178"/>
        <end position="224"/>
    </location>
</feature>
<accession>C0GE61</accession>
<name>C0GE61_DETAL</name>
<dbReference type="InterPro" id="IPR036388">
    <property type="entry name" value="WH-like_DNA-bd_sf"/>
</dbReference>
<comment type="caution">
    <text evidence="7">The sequence shown here is derived from an EMBL/GenBank/DDBJ whole genome shotgun (WGS) entry which is preliminary data.</text>
</comment>
<dbReference type="Gene3D" id="1.10.10.10">
    <property type="entry name" value="Winged helix-like DNA-binding domain superfamily/Winged helix DNA-binding domain"/>
    <property type="match status" value="2"/>
</dbReference>
<dbReference type="Pfam" id="PF04542">
    <property type="entry name" value="Sigma70_r2"/>
    <property type="match status" value="1"/>
</dbReference>
<dbReference type="EMBL" id="ACJM01000003">
    <property type="protein sequence ID" value="EEG78355.1"/>
    <property type="molecule type" value="Genomic_DNA"/>
</dbReference>
<dbReference type="InterPro" id="IPR007630">
    <property type="entry name" value="RNA_pol_sigma70_r4"/>
</dbReference>
<evidence type="ECO:0000256" key="3">
    <source>
        <dbReference type="ARBA" id="ARBA00023125"/>
    </source>
</evidence>
<dbReference type="STRING" id="555088.DealDRAFT_0770"/>
<sequence>MRAHSELDKRFLEYRKSGKDEDLERVVEAGRSLIHHFARLYTGGFGEDAVQAGMEGLMKAVQRYEVGKGTAFATYAAHCVMGEIRHYVRKESSYYRPGSIKDLQFRVARLVDEVLKETGEPPGVSEIAKRLNVKEEGVVQAMRAGLVSLDDVEVDKIRAEKYETFKLPIEDRLVLEQAIKKLNDLQRRVVYLLFYKDLTQTQTAEKLGISQRKVSRVLHKSLQEMGKVFKI</sequence>
<dbReference type="Pfam" id="PF04545">
    <property type="entry name" value="Sigma70_r4"/>
    <property type="match status" value="1"/>
</dbReference>
<dbReference type="Proteomes" id="UP000006443">
    <property type="component" value="Unassembled WGS sequence"/>
</dbReference>
<evidence type="ECO:0000259" key="5">
    <source>
        <dbReference type="Pfam" id="PF04542"/>
    </source>
</evidence>
<dbReference type="PANTHER" id="PTHR30385:SF4">
    <property type="entry name" value="RNA POLYMERASE SIGMA-E FACTOR"/>
    <property type="match status" value="1"/>
</dbReference>